<name>A0AB39KVY2_9CAUL</name>
<evidence type="ECO:0008006" key="3">
    <source>
        <dbReference type="Google" id="ProtNLM"/>
    </source>
</evidence>
<evidence type="ECO:0000256" key="1">
    <source>
        <dbReference type="SAM" id="SignalP"/>
    </source>
</evidence>
<proteinExistence type="predicted"/>
<feature type="chain" id="PRO_5044327631" description="DUF3613 domain-containing protein" evidence="1">
    <location>
        <begin position="26"/>
        <end position="193"/>
    </location>
</feature>
<protein>
    <recommendedName>
        <fullName evidence="3">DUF3613 domain-containing protein</fullName>
    </recommendedName>
</protein>
<dbReference type="EMBL" id="CP158375">
    <property type="protein sequence ID" value="XDO97444.1"/>
    <property type="molecule type" value="Genomic_DNA"/>
</dbReference>
<gene>
    <name evidence="2" type="ORF">ABOZ73_03215</name>
</gene>
<sequence>MSRLTGVAILLGLATAAPAFAPALANDAPITTRPAELPASAPAAAPTADPVFKPMTTSEQIAGYLASSPAAVDDASPDAMLRRDLSRYLTPSARTRIDRQVHGEVTAMIGTGGARGAWGTVSMPVGETGTLTVSGGEGRNLYRAWSGYGYRPGMADPLVRPLYGPMGYGPYGGAHDRSLGLEFSSEAPPISDD</sequence>
<accession>A0AB39KVY2</accession>
<feature type="signal peptide" evidence="1">
    <location>
        <begin position="1"/>
        <end position="25"/>
    </location>
</feature>
<dbReference type="AlphaFoldDB" id="A0AB39KVY2"/>
<evidence type="ECO:0000313" key="2">
    <source>
        <dbReference type="EMBL" id="XDO97444.1"/>
    </source>
</evidence>
<reference evidence="2" key="1">
    <citation type="submission" date="2024-06" db="EMBL/GenBank/DDBJ databases">
        <title>Caulobacter inopinatus, sp. nov.</title>
        <authorList>
            <person name="Donachie S.P."/>
        </authorList>
    </citation>
    <scope>NUCLEOTIDE SEQUENCE</scope>
    <source>
        <strain evidence="2">73W</strain>
    </source>
</reference>
<organism evidence="2">
    <name type="scientific">Caulobacter sp. 73W</name>
    <dbReference type="NCBI Taxonomy" id="3161137"/>
    <lineage>
        <taxon>Bacteria</taxon>
        <taxon>Pseudomonadati</taxon>
        <taxon>Pseudomonadota</taxon>
        <taxon>Alphaproteobacteria</taxon>
        <taxon>Caulobacterales</taxon>
        <taxon>Caulobacteraceae</taxon>
        <taxon>Caulobacter</taxon>
    </lineage>
</organism>
<dbReference type="RefSeq" id="WP_369060659.1">
    <property type="nucleotide sequence ID" value="NZ_CP158375.1"/>
</dbReference>
<keyword evidence="1" id="KW-0732">Signal</keyword>